<evidence type="ECO:0000256" key="14">
    <source>
        <dbReference type="ARBA" id="ARBA00023027"/>
    </source>
</evidence>
<dbReference type="InterPro" id="IPR006140">
    <property type="entry name" value="D-isomer_DH_NAD-bd"/>
</dbReference>
<dbReference type="FunFam" id="3.30.70.260:FF:000036">
    <property type="entry name" value="D-3-phosphoglycerate dehydrogenase"/>
    <property type="match status" value="1"/>
</dbReference>
<dbReference type="InterPro" id="IPR045865">
    <property type="entry name" value="ACT-like_dom_sf"/>
</dbReference>
<evidence type="ECO:0000256" key="17">
    <source>
        <dbReference type="ARBA" id="ARBA00023170"/>
    </source>
</evidence>
<evidence type="ECO:0000256" key="20">
    <source>
        <dbReference type="ARBA" id="ARBA00030455"/>
    </source>
</evidence>
<evidence type="ECO:0000256" key="5">
    <source>
        <dbReference type="ARBA" id="ARBA00011085"/>
    </source>
</evidence>
<dbReference type="EC" id="1.1.1.95" evidence="7"/>
<dbReference type="Pfam" id="PF02826">
    <property type="entry name" value="2-Hacid_dh_C"/>
    <property type="match status" value="1"/>
</dbReference>
<evidence type="ECO:0000256" key="12">
    <source>
        <dbReference type="ARBA" id="ARBA00022989"/>
    </source>
</evidence>
<dbReference type="GO" id="GO:0005886">
    <property type="term" value="C:plasma membrane"/>
    <property type="evidence" value="ECO:0007669"/>
    <property type="project" value="TreeGrafter"/>
</dbReference>
<keyword evidence="15" id="KW-0297">G-protein coupled receptor</keyword>
<dbReference type="GO" id="GO:0004617">
    <property type="term" value="F:phosphoglycerate dehydrogenase activity"/>
    <property type="evidence" value="ECO:0007669"/>
    <property type="project" value="UniProtKB-EC"/>
</dbReference>
<dbReference type="FunCoup" id="A0A1Z5TN94">
    <property type="interactions" value="1131"/>
</dbReference>
<feature type="transmembrane region" description="Helical" evidence="24">
    <location>
        <begin position="98"/>
        <end position="118"/>
    </location>
</feature>
<keyword evidence="19" id="KW-0718">Serine biosynthesis</keyword>
<keyword evidence="18" id="KW-0807">Transducer</keyword>
<dbReference type="GO" id="GO:0000750">
    <property type="term" value="P:pheromone-dependent signal transduction involved in conjugation with cellular fusion"/>
    <property type="evidence" value="ECO:0007669"/>
    <property type="project" value="TreeGrafter"/>
</dbReference>
<dbReference type="SUPFAM" id="SSF51735">
    <property type="entry name" value="NAD(P)-binding Rossmann-fold domains"/>
    <property type="match status" value="1"/>
</dbReference>
<evidence type="ECO:0000256" key="3">
    <source>
        <dbReference type="ARBA" id="ARBA00005216"/>
    </source>
</evidence>
<evidence type="ECO:0000256" key="18">
    <source>
        <dbReference type="ARBA" id="ARBA00023224"/>
    </source>
</evidence>
<dbReference type="VEuPathDB" id="FungiDB:BTJ68_02769"/>
<evidence type="ECO:0000256" key="1">
    <source>
        <dbReference type="ARBA" id="ARBA00003800"/>
    </source>
</evidence>
<dbReference type="PANTHER" id="PTHR28097">
    <property type="entry name" value="PHEROMONE A FACTOR RECEPTOR"/>
    <property type="match status" value="1"/>
</dbReference>
<dbReference type="Pfam" id="PF02076">
    <property type="entry name" value="STE3"/>
    <property type="match status" value="1"/>
</dbReference>
<keyword evidence="17" id="KW-0675">Receptor</keyword>
<comment type="function">
    <text evidence="1">Catalyzes the reversible oxidation of 3-phospho-D-glycerate to 3-phosphonooxypyruvate, the first step of the phosphorylated L-serine biosynthesis pathway. Also catalyzes the reversible oxidation of 2-hydroxyglutarate to 2-oxoglutarate.</text>
</comment>
<dbReference type="Gene3D" id="3.40.50.720">
    <property type="entry name" value="NAD(P)-binding Rossmann-like Domain"/>
    <property type="match status" value="2"/>
</dbReference>
<dbReference type="UniPathway" id="UPA00135">
    <property type="reaction ID" value="UER00196"/>
</dbReference>
<dbReference type="STRING" id="1157616.A0A1Z5TN94"/>
<comment type="caution">
    <text evidence="26">The sequence shown here is derived from an EMBL/GenBank/DDBJ whole genome shotgun (WGS) entry which is preliminary data.</text>
</comment>
<feature type="transmembrane region" description="Helical" evidence="24">
    <location>
        <begin position="139"/>
        <end position="160"/>
    </location>
</feature>
<evidence type="ECO:0000256" key="9">
    <source>
        <dbReference type="ARBA" id="ARBA00022553"/>
    </source>
</evidence>
<keyword evidence="14" id="KW-0520">NAD</keyword>
<keyword evidence="16 24" id="KW-0472">Membrane</keyword>
<dbReference type="InParanoid" id="A0A1Z5TN94"/>
<dbReference type="EMBL" id="MUNK01000019">
    <property type="protein sequence ID" value="OTA37500.1"/>
    <property type="molecule type" value="Genomic_DNA"/>
</dbReference>
<evidence type="ECO:0000256" key="24">
    <source>
        <dbReference type="SAM" id="Phobius"/>
    </source>
</evidence>
<evidence type="ECO:0000256" key="15">
    <source>
        <dbReference type="ARBA" id="ARBA00023040"/>
    </source>
</evidence>
<feature type="compositionally biased region" description="Low complexity" evidence="23">
    <location>
        <begin position="367"/>
        <end position="378"/>
    </location>
</feature>
<feature type="transmembrane region" description="Helical" evidence="24">
    <location>
        <begin position="230"/>
        <end position="252"/>
    </location>
</feature>
<protein>
    <recommendedName>
        <fullName evidence="20">2-oxoglutarate reductase</fullName>
        <ecNumber evidence="6">1.1.1.399</ecNumber>
        <ecNumber evidence="7">1.1.1.95</ecNumber>
    </recommendedName>
</protein>
<dbReference type="FunFam" id="3.40.50.720:FF:000041">
    <property type="entry name" value="D-3-phosphoglycerate dehydrogenase"/>
    <property type="match status" value="1"/>
</dbReference>
<dbReference type="NCBIfam" id="NF008759">
    <property type="entry name" value="PRK11790.1"/>
    <property type="match status" value="1"/>
</dbReference>
<dbReference type="InterPro" id="IPR036291">
    <property type="entry name" value="NAD(P)-bd_dom_sf"/>
</dbReference>
<comment type="similarity">
    <text evidence="5">Belongs to the G-protein coupled receptor 4 family.</text>
</comment>
<accession>A0A1Z5TN94</accession>
<evidence type="ECO:0000256" key="10">
    <source>
        <dbReference type="ARBA" id="ARBA00022605"/>
    </source>
</evidence>
<evidence type="ECO:0000256" key="2">
    <source>
        <dbReference type="ARBA" id="ARBA00004141"/>
    </source>
</evidence>
<dbReference type="AlphaFoldDB" id="A0A1Z5TN94"/>
<dbReference type="PROSITE" id="PS00671">
    <property type="entry name" value="D_2_HYDROXYACID_DH_3"/>
    <property type="match status" value="1"/>
</dbReference>
<evidence type="ECO:0000256" key="23">
    <source>
        <dbReference type="SAM" id="MobiDB-lite"/>
    </source>
</evidence>
<dbReference type="InterPro" id="IPR001499">
    <property type="entry name" value="GPCR_STE3"/>
</dbReference>
<evidence type="ECO:0000313" key="26">
    <source>
        <dbReference type="EMBL" id="OTA37500.1"/>
    </source>
</evidence>
<dbReference type="PANTHER" id="PTHR28097:SF1">
    <property type="entry name" value="PHEROMONE A FACTOR RECEPTOR"/>
    <property type="match status" value="1"/>
</dbReference>
<dbReference type="InterPro" id="IPR029752">
    <property type="entry name" value="D-isomer_DH_CS1"/>
</dbReference>
<comment type="pathway">
    <text evidence="3">Amino-acid biosynthesis; L-serine biosynthesis; L-serine from 3-phospho-D-glycerate: step 1/3.</text>
</comment>
<dbReference type="InterPro" id="IPR006139">
    <property type="entry name" value="D-isomer_2_OHA_DH_cat_dom"/>
</dbReference>
<keyword evidence="9" id="KW-0597">Phosphoprotein</keyword>
<gene>
    <name evidence="26" type="ORF">BTJ68_02769</name>
</gene>
<name>A0A1Z5TN94_HORWE</name>
<evidence type="ECO:0000256" key="21">
    <source>
        <dbReference type="ARBA" id="ARBA00048126"/>
    </source>
</evidence>
<evidence type="ECO:0000256" key="7">
    <source>
        <dbReference type="ARBA" id="ARBA00013143"/>
    </source>
</evidence>
<comment type="subcellular location">
    <subcellularLocation>
        <location evidence="2">Membrane</location>
        <topology evidence="2">Multi-pass membrane protein</topology>
    </subcellularLocation>
</comment>
<dbReference type="SUPFAM" id="SSF55021">
    <property type="entry name" value="ACT-like"/>
    <property type="match status" value="1"/>
</dbReference>
<dbReference type="SUPFAM" id="SSF52283">
    <property type="entry name" value="Formate/glycerate dehydrogenase catalytic domain-like"/>
    <property type="match status" value="1"/>
</dbReference>
<feature type="domain" description="ACT" evidence="25">
    <location>
        <begin position="808"/>
        <end position="878"/>
    </location>
</feature>
<evidence type="ECO:0000256" key="6">
    <source>
        <dbReference type="ARBA" id="ARBA00013001"/>
    </source>
</evidence>
<comment type="catalytic activity">
    <reaction evidence="21">
        <text>(R)-2-hydroxyglutarate + NAD(+) = 2-oxoglutarate + NADH + H(+)</text>
        <dbReference type="Rhea" id="RHEA:49612"/>
        <dbReference type="ChEBI" id="CHEBI:15378"/>
        <dbReference type="ChEBI" id="CHEBI:15801"/>
        <dbReference type="ChEBI" id="CHEBI:16810"/>
        <dbReference type="ChEBI" id="CHEBI:57540"/>
        <dbReference type="ChEBI" id="CHEBI:57945"/>
        <dbReference type="EC" id="1.1.1.399"/>
    </reaction>
</comment>
<dbReference type="PRINTS" id="PR00899">
    <property type="entry name" value="GPCRSTE3"/>
</dbReference>
<dbReference type="CDD" id="cd12176">
    <property type="entry name" value="PGDH_3"/>
    <property type="match status" value="1"/>
</dbReference>
<reference evidence="26 27" key="1">
    <citation type="submission" date="2017-01" db="EMBL/GenBank/DDBJ databases">
        <title>The recent genome duplication of the halophilic yeast Hortaea werneckii: insights from long-read sequencing.</title>
        <authorList>
            <person name="Sinha S."/>
            <person name="Flibotte S."/>
            <person name="Neira M."/>
            <person name="Lenassi M."/>
            <person name="Gostincar C."/>
            <person name="Stajich J.E."/>
            <person name="Nislow C.E."/>
        </authorList>
    </citation>
    <scope>NUCLEOTIDE SEQUENCE [LARGE SCALE GENOMIC DNA]</scope>
    <source>
        <strain evidence="26 27">EXF-2000</strain>
    </source>
</reference>
<evidence type="ECO:0000256" key="19">
    <source>
        <dbReference type="ARBA" id="ARBA00023299"/>
    </source>
</evidence>
<dbReference type="GO" id="GO:0061759">
    <property type="term" value="F:2-oxoglutarate reductase activity"/>
    <property type="evidence" value="ECO:0007669"/>
    <property type="project" value="UniProtKB-ARBA"/>
</dbReference>
<feature type="region of interest" description="Disordered" evidence="23">
    <location>
        <begin position="367"/>
        <end position="386"/>
    </location>
</feature>
<dbReference type="InterPro" id="IPR002912">
    <property type="entry name" value="ACT_dom"/>
</dbReference>
<dbReference type="GO" id="GO:0004932">
    <property type="term" value="F:mating-type factor pheromone receptor activity"/>
    <property type="evidence" value="ECO:0007669"/>
    <property type="project" value="InterPro"/>
</dbReference>
<keyword evidence="12 24" id="KW-1133">Transmembrane helix</keyword>
<feature type="transmembrane region" description="Helical" evidence="24">
    <location>
        <begin position="54"/>
        <end position="78"/>
    </location>
</feature>
<comment type="similarity">
    <text evidence="4">Belongs to the D-isomer specific 2-hydroxyacid dehydrogenase family.</text>
</comment>
<feature type="transmembrane region" description="Helical" evidence="24">
    <location>
        <begin position="180"/>
        <end position="209"/>
    </location>
</feature>
<evidence type="ECO:0000256" key="8">
    <source>
        <dbReference type="ARBA" id="ARBA00022507"/>
    </source>
</evidence>
<evidence type="ECO:0000313" key="27">
    <source>
        <dbReference type="Proteomes" id="UP000194280"/>
    </source>
</evidence>
<dbReference type="Proteomes" id="UP000194280">
    <property type="component" value="Unassembled WGS sequence"/>
</dbReference>
<dbReference type="EC" id="1.1.1.399" evidence="6"/>
<evidence type="ECO:0000256" key="13">
    <source>
        <dbReference type="ARBA" id="ARBA00023002"/>
    </source>
</evidence>
<dbReference type="PROSITE" id="PS00670">
    <property type="entry name" value="D_2_HYDROXYACID_DH_2"/>
    <property type="match status" value="1"/>
</dbReference>
<dbReference type="GO" id="GO:0051287">
    <property type="term" value="F:NAD binding"/>
    <property type="evidence" value="ECO:0007669"/>
    <property type="project" value="InterPro"/>
</dbReference>
<dbReference type="GO" id="GO:0006564">
    <property type="term" value="P:L-serine biosynthetic process"/>
    <property type="evidence" value="ECO:0007669"/>
    <property type="project" value="UniProtKB-KW"/>
</dbReference>
<evidence type="ECO:0000256" key="16">
    <source>
        <dbReference type="ARBA" id="ARBA00023136"/>
    </source>
</evidence>
<evidence type="ECO:0000256" key="4">
    <source>
        <dbReference type="ARBA" id="ARBA00005854"/>
    </source>
</evidence>
<keyword evidence="13" id="KW-0560">Oxidoreductase</keyword>
<sequence>MAPMSTIFARTAEPTGSNPEELVYTSAIIFAFFSLLVTFLIIPPLVQHWRNRNIGATLCVFYAMIMNLMAFTNAVLWPNDDLEHWYSGSGLCDVEVKLQIAWSVAAPATLICVLRALANAMNTDRLSLGKTKAQRWRGYAIDLTLCVGIPLLSMVFHFIVQSKRYFLYGISGCVPTATQSYLTVGLIYVPPLLLVLVDAYFALLILYRLCRYRRTFSIILAHNDTTKSRFLRLYILCIVWLLGIIPLSSWMLSVNLGSQQEPYKWVEAHDYSKWNEITMIRSNGKIVFDRFIWLGCGIMVFLTFGFGKEAVGMYRNGLLAVGLGRLFPGLGSDHNRSHITVFGSIGSLGSKTKLYFTRKSSAASSWQTQSWQTDTSASHKTPDRPMYSPKNRTFFDSIAEDKDDVAVVGAIGIPDRTNGQADGLNRTVSNSYNDLATSPNASFQSPPGSFGGRLAASAKSLKPFHTQDIKVLLLENVNKTGQDILKKQGYQIEILKSSLPENELIEKIQDVHVIGIRSKTQLTANVLKHAKNLIVIGCFCIGTNQVDLKYAAENGIAVFNSPFSNSRSVAEQMIGEIISLARQIGDRNNELHQGVWNKVSAGCWEVRGKTLGIVGYGHVGSQLSVLAEAMGMRVIYYDVVNLMSLGTSNQVPSLDALLQQADFVTLHVPELPETINMISTKQFEQMKNGSYLLNASRGTVVDIPALIKASQAGKLAGAALDVYPNEPAGNGPKFTNELNTWTEELRNLKNIILTPHIGGSTEEAQAAIGIEVADALVNYVNFGTTAGAVNMPEVTLRSLTIEEPNHVRVIYIHKNIPGVLRRVNEILGDHNVDKQMTDSRGDVAYLMADISNVNISEIQQLYQSLEDLGSRIRTRVLY</sequence>
<keyword evidence="8" id="KW-0589">Pheromone response</keyword>
<evidence type="ECO:0000259" key="25">
    <source>
        <dbReference type="PROSITE" id="PS51671"/>
    </source>
</evidence>
<organism evidence="26 27">
    <name type="scientific">Hortaea werneckii EXF-2000</name>
    <dbReference type="NCBI Taxonomy" id="1157616"/>
    <lineage>
        <taxon>Eukaryota</taxon>
        <taxon>Fungi</taxon>
        <taxon>Dikarya</taxon>
        <taxon>Ascomycota</taxon>
        <taxon>Pezizomycotina</taxon>
        <taxon>Dothideomycetes</taxon>
        <taxon>Dothideomycetidae</taxon>
        <taxon>Mycosphaerellales</taxon>
        <taxon>Teratosphaeriaceae</taxon>
        <taxon>Hortaea</taxon>
    </lineage>
</organism>
<dbReference type="Pfam" id="PF00389">
    <property type="entry name" value="2-Hacid_dh"/>
    <property type="match status" value="1"/>
</dbReference>
<keyword evidence="10" id="KW-0028">Amino-acid biosynthesis</keyword>
<dbReference type="Gene3D" id="3.30.70.260">
    <property type="match status" value="1"/>
</dbReference>
<keyword evidence="11 24" id="KW-0812">Transmembrane</keyword>
<dbReference type="OrthoDB" id="1621027at2759"/>
<comment type="catalytic activity">
    <reaction evidence="22">
        <text>(2R)-3-phosphoglycerate + NAD(+) = 3-phosphooxypyruvate + NADH + H(+)</text>
        <dbReference type="Rhea" id="RHEA:12641"/>
        <dbReference type="ChEBI" id="CHEBI:15378"/>
        <dbReference type="ChEBI" id="CHEBI:18110"/>
        <dbReference type="ChEBI" id="CHEBI:57540"/>
        <dbReference type="ChEBI" id="CHEBI:57945"/>
        <dbReference type="ChEBI" id="CHEBI:58272"/>
        <dbReference type="EC" id="1.1.1.95"/>
    </reaction>
</comment>
<proteinExistence type="inferred from homology"/>
<evidence type="ECO:0000256" key="11">
    <source>
        <dbReference type="ARBA" id="ARBA00022692"/>
    </source>
</evidence>
<dbReference type="PROSITE" id="PS00065">
    <property type="entry name" value="D_2_HYDROXYACID_DH_1"/>
    <property type="match status" value="1"/>
</dbReference>
<feature type="transmembrane region" description="Helical" evidence="24">
    <location>
        <begin position="22"/>
        <end position="42"/>
    </location>
</feature>
<keyword evidence="27" id="KW-1185">Reference proteome</keyword>
<evidence type="ECO:0000256" key="22">
    <source>
        <dbReference type="ARBA" id="ARBA00048731"/>
    </source>
</evidence>
<dbReference type="PROSITE" id="PS51671">
    <property type="entry name" value="ACT"/>
    <property type="match status" value="1"/>
</dbReference>
<dbReference type="InterPro" id="IPR029753">
    <property type="entry name" value="D-isomer_DH_CS"/>
</dbReference>
<dbReference type="CDD" id="cd14966">
    <property type="entry name" value="7tmD_STE3"/>
    <property type="match status" value="1"/>
</dbReference>